<proteinExistence type="predicted"/>
<reference evidence="1" key="1">
    <citation type="submission" date="2020-10" db="EMBL/GenBank/DDBJ databases">
        <title>Taxonomic study of unclassified bacteria belonging to the class Ktedonobacteria.</title>
        <authorList>
            <person name="Yabe S."/>
            <person name="Wang C.M."/>
            <person name="Zheng Y."/>
            <person name="Sakai Y."/>
            <person name="Cavaletti L."/>
            <person name="Monciardini P."/>
            <person name="Donadio S."/>
        </authorList>
    </citation>
    <scope>NUCLEOTIDE SEQUENCE</scope>
    <source>
        <strain evidence="1">SOSP1-1</strain>
    </source>
</reference>
<protein>
    <recommendedName>
        <fullName evidence="3">PIG-L family deacetylase</fullName>
    </recommendedName>
</protein>
<evidence type="ECO:0000313" key="1">
    <source>
        <dbReference type="EMBL" id="GHO48003.1"/>
    </source>
</evidence>
<evidence type="ECO:0008006" key="3">
    <source>
        <dbReference type="Google" id="ProtNLM"/>
    </source>
</evidence>
<dbReference type="InterPro" id="IPR024078">
    <property type="entry name" value="LmbE-like_dom_sf"/>
</dbReference>
<gene>
    <name evidence="1" type="ORF">KSX_61660</name>
</gene>
<dbReference type="EMBL" id="BNJF01000003">
    <property type="protein sequence ID" value="GHO48003.1"/>
    <property type="molecule type" value="Genomic_DNA"/>
</dbReference>
<dbReference type="Pfam" id="PF02585">
    <property type="entry name" value="PIG-L"/>
    <property type="match status" value="1"/>
</dbReference>
<dbReference type="RefSeq" id="WP_220197219.1">
    <property type="nucleotide sequence ID" value="NZ_BNJF01000003.1"/>
</dbReference>
<dbReference type="AlphaFoldDB" id="A0A8J3I916"/>
<sequence>MIQLQDELTLLRAHLQECLDTLAKAQTYQAESSLLADIFSRNGRENQVRIATPPGYGYEQETSLSPLDVDPSGPVMQIAAHPGDGPDFFYATYLKVASNTHYRNSFHEVLLTDGEGGVDGWHPERTRQVRMKEAYAGAQVVESNLHFLRYPDGGLSSLAPGTKARLIAQLAQEIEAIQPSIVVVHPPKNDHPDHAQSFLLTIAALGMYTRAGGKAPTLLIHDVEFGLQQRSIWASPACDLLAEAYPVHVPEFIVDISSTHSLAQQALWKHQTQMYDPVLGQPKLYVDLIDSLAQVRGLQFEENADRIPMGQGFSHVVLPGVTSEYNLLPLRLPPNSIYRRVKKAA</sequence>
<accession>A0A8J3I916</accession>
<dbReference type="Gene3D" id="3.40.50.10320">
    <property type="entry name" value="LmbE-like"/>
    <property type="match status" value="1"/>
</dbReference>
<comment type="caution">
    <text evidence="1">The sequence shown here is derived from an EMBL/GenBank/DDBJ whole genome shotgun (WGS) entry which is preliminary data.</text>
</comment>
<keyword evidence="2" id="KW-1185">Reference proteome</keyword>
<dbReference type="SUPFAM" id="SSF102588">
    <property type="entry name" value="LmbE-like"/>
    <property type="match status" value="1"/>
</dbReference>
<evidence type="ECO:0000313" key="2">
    <source>
        <dbReference type="Proteomes" id="UP000612362"/>
    </source>
</evidence>
<organism evidence="1 2">
    <name type="scientific">Ktedonospora formicarum</name>
    <dbReference type="NCBI Taxonomy" id="2778364"/>
    <lineage>
        <taxon>Bacteria</taxon>
        <taxon>Bacillati</taxon>
        <taxon>Chloroflexota</taxon>
        <taxon>Ktedonobacteria</taxon>
        <taxon>Ktedonobacterales</taxon>
        <taxon>Ktedonobacteraceae</taxon>
        <taxon>Ktedonospora</taxon>
    </lineage>
</organism>
<name>A0A8J3I916_9CHLR</name>
<dbReference type="Proteomes" id="UP000612362">
    <property type="component" value="Unassembled WGS sequence"/>
</dbReference>
<dbReference type="InterPro" id="IPR003737">
    <property type="entry name" value="GlcNAc_PI_deacetylase-related"/>
</dbReference>